<gene>
    <name evidence="2" type="ORF">DB32_008219</name>
</gene>
<proteinExistence type="predicted"/>
<dbReference type="RefSeq" id="WP_053237974.1">
    <property type="nucleotide sequence ID" value="NZ_CP011125.1"/>
</dbReference>
<evidence type="ECO:0000313" key="3">
    <source>
        <dbReference type="Proteomes" id="UP000034883"/>
    </source>
</evidence>
<keyword evidence="1" id="KW-1133">Transmembrane helix</keyword>
<dbReference type="AlphaFoldDB" id="A0A0F6YMI4"/>
<accession>A0A0F6YMI4</accession>
<evidence type="ECO:0000256" key="1">
    <source>
        <dbReference type="SAM" id="Phobius"/>
    </source>
</evidence>
<reference evidence="2 3" key="1">
    <citation type="submission" date="2015-03" db="EMBL/GenBank/DDBJ databases">
        <title>Genome assembly of Sandaracinus amylolyticus DSM 53668.</title>
        <authorList>
            <person name="Sharma G."/>
            <person name="Subramanian S."/>
        </authorList>
    </citation>
    <scope>NUCLEOTIDE SEQUENCE [LARGE SCALE GENOMIC DNA]</scope>
    <source>
        <strain evidence="2 3">DSM 53668</strain>
    </source>
</reference>
<evidence type="ECO:0000313" key="2">
    <source>
        <dbReference type="EMBL" id="AKF11070.1"/>
    </source>
</evidence>
<keyword evidence="1" id="KW-0472">Membrane</keyword>
<keyword evidence="1" id="KW-0812">Transmembrane</keyword>
<dbReference type="KEGG" id="samy:DB32_008219"/>
<keyword evidence="3" id="KW-1185">Reference proteome</keyword>
<organism evidence="2 3">
    <name type="scientific">Sandaracinus amylolyticus</name>
    <dbReference type="NCBI Taxonomy" id="927083"/>
    <lineage>
        <taxon>Bacteria</taxon>
        <taxon>Pseudomonadati</taxon>
        <taxon>Myxococcota</taxon>
        <taxon>Polyangia</taxon>
        <taxon>Polyangiales</taxon>
        <taxon>Sandaracinaceae</taxon>
        <taxon>Sandaracinus</taxon>
    </lineage>
</organism>
<name>A0A0F6YMI4_9BACT</name>
<dbReference type="EMBL" id="CP011125">
    <property type="protein sequence ID" value="AKF11070.1"/>
    <property type="molecule type" value="Genomic_DNA"/>
</dbReference>
<dbReference type="Proteomes" id="UP000034883">
    <property type="component" value="Chromosome"/>
</dbReference>
<feature type="transmembrane region" description="Helical" evidence="1">
    <location>
        <begin position="38"/>
        <end position="54"/>
    </location>
</feature>
<protein>
    <submittedName>
        <fullName evidence="2">Uncharacterized protein</fullName>
    </submittedName>
</protein>
<sequence length="59" mass="6735">MSTDRLRRENDAELERFLAFVRQRTAAASTTHATLEDLASLVVGVSFVLLVLYLRHFAR</sequence>